<dbReference type="GO" id="GO:0044781">
    <property type="term" value="P:bacterial-type flagellum organization"/>
    <property type="evidence" value="ECO:0007669"/>
    <property type="project" value="UniProtKB-KW"/>
</dbReference>
<dbReference type="GO" id="GO:0006402">
    <property type="term" value="P:mRNA catabolic process"/>
    <property type="evidence" value="ECO:0007669"/>
    <property type="project" value="InterPro"/>
</dbReference>
<dbReference type="GO" id="GO:0005829">
    <property type="term" value="C:cytosol"/>
    <property type="evidence" value="ECO:0007669"/>
    <property type="project" value="TreeGrafter"/>
</dbReference>
<dbReference type="Proteomes" id="UP000503447">
    <property type="component" value="Chromosome"/>
</dbReference>
<comment type="subunit">
    <text evidence="4">Homodimer; the beta-strands of each monomer intercalate to form a hydrophobic core, while the alpha-helices form wings that extend away from the core.</text>
</comment>
<dbReference type="GO" id="GO:1902208">
    <property type="term" value="P:regulation of bacterial-type flagellum assembly"/>
    <property type="evidence" value="ECO:0007669"/>
    <property type="project" value="UniProtKB-UniRule"/>
</dbReference>
<dbReference type="PANTHER" id="PTHR34984:SF1">
    <property type="entry name" value="CARBON STORAGE REGULATOR"/>
    <property type="match status" value="1"/>
</dbReference>
<dbReference type="InterPro" id="IPR036107">
    <property type="entry name" value="CsrA_sf"/>
</dbReference>
<evidence type="ECO:0000256" key="1">
    <source>
        <dbReference type="ARBA" id="ARBA00022490"/>
    </source>
</evidence>
<evidence type="ECO:0000256" key="3">
    <source>
        <dbReference type="ARBA" id="ARBA00022884"/>
    </source>
</evidence>
<sequence>MLVLTRRAGEAITIQGGIVVTVVGVAPGRVKIGIEAPSSVTVDRQDVHEQRPAAARIGEPPHEIDPGAHAPLARGEAATVNAPVPPSADTDIVTRAEVRAALVAARATAARGFETWESGYASGVRGEGVERLLRRLRWGLGRALRAREERDVRRGYVDGSRDRVAGPDDDAD</sequence>
<keyword evidence="4" id="KW-0678">Repressor</keyword>
<evidence type="ECO:0000313" key="7">
    <source>
        <dbReference type="Proteomes" id="UP000503447"/>
    </source>
</evidence>
<dbReference type="GO" id="GO:0048027">
    <property type="term" value="F:mRNA 5'-UTR binding"/>
    <property type="evidence" value="ECO:0007669"/>
    <property type="project" value="UniProtKB-UniRule"/>
</dbReference>
<dbReference type="RefSeq" id="WP_171470866.1">
    <property type="nucleotide sequence ID" value="NZ_CP053452.2"/>
</dbReference>
<feature type="compositionally biased region" description="Basic and acidic residues" evidence="5">
    <location>
        <begin position="151"/>
        <end position="166"/>
    </location>
</feature>
<gene>
    <name evidence="4" type="primary">csrA</name>
    <name evidence="6" type="ORF">FTUN_2510</name>
</gene>
<evidence type="ECO:0000313" key="6">
    <source>
        <dbReference type="EMBL" id="QJW94984.1"/>
    </source>
</evidence>
<dbReference type="SUPFAM" id="SSF117130">
    <property type="entry name" value="CsrA-like"/>
    <property type="match status" value="1"/>
</dbReference>
<reference evidence="7" key="1">
    <citation type="submission" date="2020-05" db="EMBL/GenBank/DDBJ databases">
        <title>Frigoriglobus tundricola gen. nov., sp. nov., a psychrotolerant cellulolytic planctomycete of the family Gemmataceae with two divergent copies of 16S rRNA gene.</title>
        <authorList>
            <person name="Kulichevskaya I.S."/>
            <person name="Ivanova A.A."/>
            <person name="Naumoff D.G."/>
            <person name="Beletsky A.V."/>
            <person name="Rijpstra W.I.C."/>
            <person name="Sinninghe Damste J.S."/>
            <person name="Mardanov A.V."/>
            <person name="Ravin N.V."/>
            <person name="Dedysh S.N."/>
        </authorList>
    </citation>
    <scope>NUCLEOTIDE SEQUENCE [LARGE SCALE GENOMIC DNA]</scope>
    <source>
        <strain evidence="7">PL17</strain>
    </source>
</reference>
<proteinExistence type="inferred from homology"/>
<feature type="region of interest" description="Disordered" evidence="5">
    <location>
        <begin position="151"/>
        <end position="172"/>
    </location>
</feature>
<keyword evidence="2 4" id="KW-0810">Translation regulation</keyword>
<organism evidence="6 7">
    <name type="scientific">Frigoriglobus tundricola</name>
    <dbReference type="NCBI Taxonomy" id="2774151"/>
    <lineage>
        <taxon>Bacteria</taxon>
        <taxon>Pseudomonadati</taxon>
        <taxon>Planctomycetota</taxon>
        <taxon>Planctomycetia</taxon>
        <taxon>Gemmatales</taxon>
        <taxon>Gemmataceae</taxon>
        <taxon>Frigoriglobus</taxon>
    </lineage>
</organism>
<dbReference type="EMBL" id="CP053452">
    <property type="protein sequence ID" value="QJW94984.1"/>
    <property type="molecule type" value="Genomic_DNA"/>
</dbReference>
<comment type="function">
    <text evidence="4">A translational regulator that binds mRNA to regulate translation initiation and/or mRNA stability. Usually binds in the 5'-UTR at or near the Shine-Dalgarno sequence preventing ribosome-binding, thus repressing translation. Its main target seems to be the major flagellin gene, while its function is anatagonized by FliW.</text>
</comment>
<dbReference type="Gene3D" id="2.60.40.4380">
    <property type="entry name" value="Translational regulator CsrA"/>
    <property type="match status" value="1"/>
</dbReference>
<comment type="subcellular location">
    <subcellularLocation>
        <location evidence="4">Cytoplasm</location>
    </subcellularLocation>
</comment>
<evidence type="ECO:0000256" key="5">
    <source>
        <dbReference type="SAM" id="MobiDB-lite"/>
    </source>
</evidence>
<dbReference type="AlphaFoldDB" id="A0A6M5YN42"/>
<dbReference type="KEGG" id="ftj:FTUN_2510"/>
<comment type="similarity">
    <text evidence="4">Belongs to the CsrA/RsmA family.</text>
</comment>
<evidence type="ECO:0000256" key="4">
    <source>
        <dbReference type="HAMAP-Rule" id="MF_00167"/>
    </source>
</evidence>
<keyword evidence="7" id="KW-1185">Reference proteome</keyword>
<dbReference type="HAMAP" id="MF_00167">
    <property type="entry name" value="CsrA"/>
    <property type="match status" value="1"/>
</dbReference>
<keyword evidence="3 4" id="KW-0694">RNA-binding</keyword>
<dbReference type="GO" id="GO:0006109">
    <property type="term" value="P:regulation of carbohydrate metabolic process"/>
    <property type="evidence" value="ECO:0007669"/>
    <property type="project" value="InterPro"/>
</dbReference>
<protein>
    <recommendedName>
        <fullName evidence="4">Translational regulator CsrA</fullName>
    </recommendedName>
</protein>
<keyword evidence="4" id="KW-1005">Bacterial flagellum biogenesis</keyword>
<dbReference type="InterPro" id="IPR003751">
    <property type="entry name" value="CsrA"/>
</dbReference>
<dbReference type="GO" id="GO:0045947">
    <property type="term" value="P:negative regulation of translational initiation"/>
    <property type="evidence" value="ECO:0007669"/>
    <property type="project" value="UniProtKB-UniRule"/>
</dbReference>
<dbReference type="PANTHER" id="PTHR34984">
    <property type="entry name" value="CARBON STORAGE REGULATOR"/>
    <property type="match status" value="1"/>
</dbReference>
<evidence type="ECO:0000256" key="2">
    <source>
        <dbReference type="ARBA" id="ARBA00022845"/>
    </source>
</evidence>
<accession>A0A6M5YN42</accession>
<keyword evidence="1 4" id="KW-0963">Cytoplasm</keyword>
<dbReference type="Pfam" id="PF02599">
    <property type="entry name" value="CsrA"/>
    <property type="match status" value="1"/>
</dbReference>
<name>A0A6M5YN42_9BACT</name>